<dbReference type="OrthoDB" id="20872at2759"/>
<evidence type="ECO:0000313" key="1">
    <source>
        <dbReference type="EMBL" id="ORY02276.1"/>
    </source>
</evidence>
<dbReference type="AlphaFoldDB" id="A0A1Y1YWF1"/>
<accession>A0A1Y1YWF1</accession>
<dbReference type="Proteomes" id="UP000193144">
    <property type="component" value="Unassembled WGS sequence"/>
</dbReference>
<sequence length="159" mass="17652">MRITSNPESQRKGVLEDTYCKQLVAETLELIPQLFQDSNKIRARYGCKETKESSTWQKPCGLVDVAPVGDLAASFSDFYVPEFSNKSSKPPLIKVDGLQNITKSTFPTSRRSGMLRFGIQQIKNAEMLDIVSDTCEADYPDISDAATVKVDVMTVGTFD</sequence>
<gene>
    <name evidence="1" type="ORF">BCR34DRAFT_605627</name>
</gene>
<evidence type="ECO:0000313" key="2">
    <source>
        <dbReference type="Proteomes" id="UP000193144"/>
    </source>
</evidence>
<keyword evidence="2" id="KW-1185">Reference proteome</keyword>
<organism evidence="1 2">
    <name type="scientific">Clohesyomyces aquaticus</name>
    <dbReference type="NCBI Taxonomy" id="1231657"/>
    <lineage>
        <taxon>Eukaryota</taxon>
        <taxon>Fungi</taxon>
        <taxon>Dikarya</taxon>
        <taxon>Ascomycota</taxon>
        <taxon>Pezizomycotina</taxon>
        <taxon>Dothideomycetes</taxon>
        <taxon>Pleosporomycetidae</taxon>
        <taxon>Pleosporales</taxon>
        <taxon>Lindgomycetaceae</taxon>
        <taxon>Clohesyomyces</taxon>
    </lineage>
</organism>
<dbReference type="EMBL" id="MCFA01000159">
    <property type="protein sequence ID" value="ORY02276.1"/>
    <property type="molecule type" value="Genomic_DNA"/>
</dbReference>
<dbReference type="Gene3D" id="1.20.120.1020">
    <property type="entry name" value="Prion-inhibition and propagation, HeLo domain"/>
    <property type="match status" value="1"/>
</dbReference>
<comment type="caution">
    <text evidence="1">The sequence shown here is derived from an EMBL/GenBank/DDBJ whole genome shotgun (WGS) entry which is preliminary data.</text>
</comment>
<proteinExistence type="predicted"/>
<dbReference type="InterPro" id="IPR038305">
    <property type="entry name" value="HeLo_sf"/>
</dbReference>
<name>A0A1Y1YWF1_9PLEO</name>
<reference evidence="1 2" key="1">
    <citation type="submission" date="2016-07" db="EMBL/GenBank/DDBJ databases">
        <title>Pervasive Adenine N6-methylation of Active Genes in Fungi.</title>
        <authorList>
            <consortium name="DOE Joint Genome Institute"/>
            <person name="Mondo S.J."/>
            <person name="Dannebaum R.O."/>
            <person name="Kuo R.C."/>
            <person name="Labutti K."/>
            <person name="Haridas S."/>
            <person name="Kuo A."/>
            <person name="Salamov A."/>
            <person name="Ahrendt S.R."/>
            <person name="Lipzen A."/>
            <person name="Sullivan W."/>
            <person name="Andreopoulos W.B."/>
            <person name="Clum A."/>
            <person name="Lindquist E."/>
            <person name="Daum C."/>
            <person name="Ramamoorthy G.K."/>
            <person name="Gryganskyi A."/>
            <person name="Culley D."/>
            <person name="Magnuson J.K."/>
            <person name="James T.Y."/>
            <person name="O'Malley M.A."/>
            <person name="Stajich J.E."/>
            <person name="Spatafora J.W."/>
            <person name="Visel A."/>
            <person name="Grigoriev I.V."/>
        </authorList>
    </citation>
    <scope>NUCLEOTIDE SEQUENCE [LARGE SCALE GENOMIC DNA]</scope>
    <source>
        <strain evidence="1 2">CBS 115471</strain>
    </source>
</reference>
<protein>
    <submittedName>
        <fullName evidence="1">Uncharacterized protein</fullName>
    </submittedName>
</protein>